<dbReference type="Proteomes" id="UP001156666">
    <property type="component" value="Unassembled WGS sequence"/>
</dbReference>
<dbReference type="InterPro" id="IPR046342">
    <property type="entry name" value="CBS_dom_sf"/>
</dbReference>
<dbReference type="Gene3D" id="3.10.580.10">
    <property type="entry name" value="CBS-domain"/>
    <property type="match status" value="1"/>
</dbReference>
<keyword evidence="5" id="KW-1185">Reference proteome</keyword>
<dbReference type="AlphaFoldDB" id="A0AA37WEY0"/>
<evidence type="ECO:0000313" key="4">
    <source>
        <dbReference type="EMBL" id="GLR17189.1"/>
    </source>
</evidence>
<proteinExistence type="predicted"/>
<gene>
    <name evidence="4" type="ORF">GCM10007940_18040</name>
</gene>
<dbReference type="EMBL" id="BSOH01000010">
    <property type="protein sequence ID" value="GLR17189.1"/>
    <property type="molecule type" value="Genomic_DNA"/>
</dbReference>
<evidence type="ECO:0000259" key="3">
    <source>
        <dbReference type="PROSITE" id="PS51371"/>
    </source>
</evidence>
<dbReference type="InterPro" id="IPR000644">
    <property type="entry name" value="CBS_dom"/>
</dbReference>
<dbReference type="SMART" id="SM00116">
    <property type="entry name" value="CBS"/>
    <property type="match status" value="2"/>
</dbReference>
<organism evidence="4 5">
    <name type="scientific">Portibacter lacus</name>
    <dbReference type="NCBI Taxonomy" id="1099794"/>
    <lineage>
        <taxon>Bacteria</taxon>
        <taxon>Pseudomonadati</taxon>
        <taxon>Bacteroidota</taxon>
        <taxon>Saprospiria</taxon>
        <taxon>Saprospirales</taxon>
        <taxon>Haliscomenobacteraceae</taxon>
        <taxon>Portibacter</taxon>
    </lineage>
</organism>
<dbReference type="SUPFAM" id="SSF54631">
    <property type="entry name" value="CBS-domain pair"/>
    <property type="match status" value="1"/>
</dbReference>
<keyword evidence="1 2" id="KW-0129">CBS domain</keyword>
<dbReference type="PANTHER" id="PTHR43080:SF29">
    <property type="entry name" value="OS02G0818000 PROTEIN"/>
    <property type="match status" value="1"/>
</dbReference>
<evidence type="ECO:0000313" key="5">
    <source>
        <dbReference type="Proteomes" id="UP001156666"/>
    </source>
</evidence>
<evidence type="ECO:0000256" key="1">
    <source>
        <dbReference type="ARBA" id="ARBA00023122"/>
    </source>
</evidence>
<dbReference type="PROSITE" id="PS51371">
    <property type="entry name" value="CBS"/>
    <property type="match status" value="2"/>
</dbReference>
<dbReference type="PANTHER" id="PTHR43080">
    <property type="entry name" value="CBS DOMAIN-CONTAINING PROTEIN CBSX3, MITOCHONDRIAL"/>
    <property type="match status" value="1"/>
</dbReference>
<feature type="domain" description="CBS" evidence="3">
    <location>
        <begin position="86"/>
        <end position="138"/>
    </location>
</feature>
<sequence>MMKNQRVIEIMNKDPKCLEKSSPLKSVVELISAHRFSHVPVLSEGKLVGIVSKSDLINRFLQMLNQTSGKFYSKMLMEHIKVEDIMKADPITIHENDDIEYASELLLQGEFHSLIVLNDKDAVTGIVTAYDILKAKSQ</sequence>
<reference evidence="4" key="1">
    <citation type="journal article" date="2014" name="Int. J. Syst. Evol. Microbiol.">
        <title>Complete genome sequence of Corynebacterium casei LMG S-19264T (=DSM 44701T), isolated from a smear-ripened cheese.</title>
        <authorList>
            <consortium name="US DOE Joint Genome Institute (JGI-PGF)"/>
            <person name="Walter F."/>
            <person name="Albersmeier A."/>
            <person name="Kalinowski J."/>
            <person name="Ruckert C."/>
        </authorList>
    </citation>
    <scope>NUCLEOTIDE SEQUENCE</scope>
    <source>
        <strain evidence="4">NBRC 108769</strain>
    </source>
</reference>
<dbReference type="Pfam" id="PF00571">
    <property type="entry name" value="CBS"/>
    <property type="match status" value="2"/>
</dbReference>
<comment type="caution">
    <text evidence="4">The sequence shown here is derived from an EMBL/GenBank/DDBJ whole genome shotgun (WGS) entry which is preliminary data.</text>
</comment>
<protein>
    <recommendedName>
        <fullName evidence="3">CBS domain-containing protein</fullName>
    </recommendedName>
</protein>
<reference evidence="4" key="2">
    <citation type="submission" date="2023-01" db="EMBL/GenBank/DDBJ databases">
        <title>Draft genome sequence of Portibacter lacus strain NBRC 108769.</title>
        <authorList>
            <person name="Sun Q."/>
            <person name="Mori K."/>
        </authorList>
    </citation>
    <scope>NUCLEOTIDE SEQUENCE</scope>
    <source>
        <strain evidence="4">NBRC 108769</strain>
    </source>
</reference>
<dbReference type="InterPro" id="IPR051257">
    <property type="entry name" value="Diverse_CBS-Domain"/>
</dbReference>
<evidence type="ECO:0000256" key="2">
    <source>
        <dbReference type="PROSITE-ProRule" id="PRU00703"/>
    </source>
</evidence>
<feature type="domain" description="CBS" evidence="3">
    <location>
        <begin position="11"/>
        <end position="67"/>
    </location>
</feature>
<name>A0AA37WEY0_9BACT</name>
<accession>A0AA37WEY0</accession>
<dbReference type="RefSeq" id="WP_284283835.1">
    <property type="nucleotide sequence ID" value="NZ_BSOH01000010.1"/>
</dbReference>